<dbReference type="InParanoid" id="A0A369JS53"/>
<proteinExistence type="predicted"/>
<name>A0A369JS53_HYPMA</name>
<gene>
    <name evidence="2" type="ORF">Hypma_008618</name>
</gene>
<keyword evidence="3" id="KW-1185">Reference proteome</keyword>
<sequence>MSPMQEYKMVGKPDSDQTWLPLRRIDHDAPGKIPTIERRLTRDSRKPPTEIPHLKRDLF</sequence>
<organism evidence="2 3">
    <name type="scientific">Hypsizygus marmoreus</name>
    <name type="common">White beech mushroom</name>
    <name type="synonym">Agaricus marmoreus</name>
    <dbReference type="NCBI Taxonomy" id="39966"/>
    <lineage>
        <taxon>Eukaryota</taxon>
        <taxon>Fungi</taxon>
        <taxon>Dikarya</taxon>
        <taxon>Basidiomycota</taxon>
        <taxon>Agaricomycotina</taxon>
        <taxon>Agaricomycetes</taxon>
        <taxon>Agaricomycetidae</taxon>
        <taxon>Agaricales</taxon>
        <taxon>Tricholomatineae</taxon>
        <taxon>Lyophyllaceae</taxon>
        <taxon>Hypsizygus</taxon>
    </lineage>
</organism>
<evidence type="ECO:0000256" key="1">
    <source>
        <dbReference type="SAM" id="MobiDB-lite"/>
    </source>
</evidence>
<feature type="region of interest" description="Disordered" evidence="1">
    <location>
        <begin position="38"/>
        <end position="59"/>
    </location>
</feature>
<accession>A0A369JS53</accession>
<dbReference type="AlphaFoldDB" id="A0A369JS53"/>
<dbReference type="Proteomes" id="UP000076154">
    <property type="component" value="Unassembled WGS sequence"/>
</dbReference>
<protein>
    <submittedName>
        <fullName evidence="2">Uncharacterized protein</fullName>
    </submittedName>
</protein>
<comment type="caution">
    <text evidence="2">The sequence shown here is derived from an EMBL/GenBank/DDBJ whole genome shotgun (WGS) entry which is preliminary data.</text>
</comment>
<evidence type="ECO:0000313" key="2">
    <source>
        <dbReference type="EMBL" id="RDB24162.1"/>
    </source>
</evidence>
<evidence type="ECO:0000313" key="3">
    <source>
        <dbReference type="Proteomes" id="UP000076154"/>
    </source>
</evidence>
<dbReference type="EMBL" id="LUEZ02000045">
    <property type="protein sequence ID" value="RDB24162.1"/>
    <property type="molecule type" value="Genomic_DNA"/>
</dbReference>
<reference evidence="2" key="1">
    <citation type="submission" date="2018-04" db="EMBL/GenBank/DDBJ databases">
        <title>Whole genome sequencing of Hypsizygus marmoreus.</title>
        <authorList>
            <person name="Choi I.-G."/>
            <person name="Min B."/>
            <person name="Kim J.-G."/>
            <person name="Kim S."/>
            <person name="Oh Y.-L."/>
            <person name="Kong W.-S."/>
            <person name="Park H."/>
            <person name="Jeong J."/>
            <person name="Song E.-S."/>
        </authorList>
    </citation>
    <scope>NUCLEOTIDE SEQUENCE [LARGE SCALE GENOMIC DNA]</scope>
    <source>
        <strain evidence="2">51987-8</strain>
    </source>
</reference>